<organism evidence="2 3">
    <name type="scientific">Portunus trituberculatus</name>
    <name type="common">Swimming crab</name>
    <name type="synonym">Neptunus trituberculatus</name>
    <dbReference type="NCBI Taxonomy" id="210409"/>
    <lineage>
        <taxon>Eukaryota</taxon>
        <taxon>Metazoa</taxon>
        <taxon>Ecdysozoa</taxon>
        <taxon>Arthropoda</taxon>
        <taxon>Crustacea</taxon>
        <taxon>Multicrustacea</taxon>
        <taxon>Malacostraca</taxon>
        <taxon>Eumalacostraca</taxon>
        <taxon>Eucarida</taxon>
        <taxon>Decapoda</taxon>
        <taxon>Pleocyemata</taxon>
        <taxon>Brachyura</taxon>
        <taxon>Eubrachyura</taxon>
        <taxon>Portunoidea</taxon>
        <taxon>Portunidae</taxon>
        <taxon>Portuninae</taxon>
        <taxon>Portunus</taxon>
    </lineage>
</organism>
<protein>
    <submittedName>
        <fullName evidence="2">Uncharacterized protein</fullName>
    </submittedName>
</protein>
<keyword evidence="3" id="KW-1185">Reference proteome</keyword>
<proteinExistence type="predicted"/>
<dbReference type="Proteomes" id="UP000324222">
    <property type="component" value="Unassembled WGS sequence"/>
</dbReference>
<comment type="caution">
    <text evidence="2">The sequence shown here is derived from an EMBL/GenBank/DDBJ whole genome shotgun (WGS) entry which is preliminary data.</text>
</comment>
<name>A0A5B7HK97_PORTR</name>
<evidence type="ECO:0000256" key="1">
    <source>
        <dbReference type="SAM" id="MobiDB-lite"/>
    </source>
</evidence>
<feature type="region of interest" description="Disordered" evidence="1">
    <location>
        <begin position="94"/>
        <end position="148"/>
    </location>
</feature>
<sequence>MRDLFKDYQYCIPTRLIIFSKTSDGEVFAATFIPRETQERRVIPRVVPCTFPASLSASEAVKAHNPQAVSQEDEDERLEAGGRRGAAGRCFGLVSSDGGGEPSAPLGEGEGRPENGIDRVFSQLTSKNGFPSRGTRLNRPHSHAGKRCRLSASSVSRPALTYAGGSGYSIIDWNLGSEHSTRH</sequence>
<feature type="compositionally biased region" description="Basic residues" evidence="1">
    <location>
        <begin position="136"/>
        <end position="148"/>
    </location>
</feature>
<gene>
    <name evidence="2" type="ORF">E2C01_063237</name>
</gene>
<evidence type="ECO:0000313" key="2">
    <source>
        <dbReference type="EMBL" id="MPC69024.1"/>
    </source>
</evidence>
<reference evidence="2 3" key="1">
    <citation type="submission" date="2019-05" db="EMBL/GenBank/DDBJ databases">
        <title>Another draft genome of Portunus trituberculatus and its Hox gene families provides insights of decapod evolution.</title>
        <authorList>
            <person name="Jeong J.-H."/>
            <person name="Song I."/>
            <person name="Kim S."/>
            <person name="Choi T."/>
            <person name="Kim D."/>
            <person name="Ryu S."/>
            <person name="Kim W."/>
        </authorList>
    </citation>
    <scope>NUCLEOTIDE SEQUENCE [LARGE SCALE GENOMIC DNA]</scope>
    <source>
        <tissue evidence="2">Muscle</tissue>
    </source>
</reference>
<evidence type="ECO:0000313" key="3">
    <source>
        <dbReference type="Proteomes" id="UP000324222"/>
    </source>
</evidence>
<dbReference type="EMBL" id="VSRR010028758">
    <property type="protein sequence ID" value="MPC69024.1"/>
    <property type="molecule type" value="Genomic_DNA"/>
</dbReference>
<dbReference type="AlphaFoldDB" id="A0A5B7HK97"/>
<accession>A0A5B7HK97</accession>